<sequence length="60" mass="6406">MLGVPVTDAGTSRTASGKANGPFAWCLLRQGQIDKVNGWAAWLTAKSLTSDQERNKGQTD</sequence>
<gene>
    <name evidence="1" type="ORF">GCM10023095_28550</name>
</gene>
<comment type="caution">
    <text evidence="1">The sequence shown here is derived from an EMBL/GenBank/DDBJ whole genome shotgun (WGS) entry which is preliminary data.</text>
</comment>
<keyword evidence="2" id="KW-1185">Reference proteome</keyword>
<protein>
    <submittedName>
        <fullName evidence="1">Uncharacterized protein</fullName>
    </submittedName>
</protein>
<evidence type="ECO:0000313" key="2">
    <source>
        <dbReference type="Proteomes" id="UP001501321"/>
    </source>
</evidence>
<proteinExistence type="predicted"/>
<name>A0ABP8QGQ6_9GAMM</name>
<dbReference type="Proteomes" id="UP001501321">
    <property type="component" value="Unassembled WGS sequence"/>
</dbReference>
<evidence type="ECO:0000313" key="1">
    <source>
        <dbReference type="EMBL" id="GAA4502962.1"/>
    </source>
</evidence>
<dbReference type="EMBL" id="BAABFC010000022">
    <property type="protein sequence ID" value="GAA4502962.1"/>
    <property type="molecule type" value="Genomic_DNA"/>
</dbReference>
<reference evidence="2" key="1">
    <citation type="journal article" date="2019" name="Int. J. Syst. Evol. Microbiol.">
        <title>The Global Catalogue of Microorganisms (GCM) 10K type strain sequencing project: providing services to taxonomists for standard genome sequencing and annotation.</title>
        <authorList>
            <consortium name="The Broad Institute Genomics Platform"/>
            <consortium name="The Broad Institute Genome Sequencing Center for Infectious Disease"/>
            <person name="Wu L."/>
            <person name="Ma J."/>
        </authorList>
    </citation>
    <scope>NUCLEOTIDE SEQUENCE [LARGE SCALE GENOMIC DNA]</scope>
    <source>
        <strain evidence="2">JCM 32226</strain>
    </source>
</reference>
<accession>A0ABP8QGQ6</accession>
<organism evidence="1 2">
    <name type="scientific">Pseudaeromonas paramecii</name>
    <dbReference type="NCBI Taxonomy" id="2138166"/>
    <lineage>
        <taxon>Bacteria</taxon>
        <taxon>Pseudomonadati</taxon>
        <taxon>Pseudomonadota</taxon>
        <taxon>Gammaproteobacteria</taxon>
        <taxon>Aeromonadales</taxon>
        <taxon>Aeromonadaceae</taxon>
        <taxon>Pseudaeromonas</taxon>
    </lineage>
</organism>